<evidence type="ECO:0000313" key="4">
    <source>
        <dbReference type="Proteomes" id="UP000467201"/>
    </source>
</evidence>
<feature type="domain" description="PE-PPE" evidence="2">
    <location>
        <begin position="266"/>
        <end position="318"/>
    </location>
</feature>
<dbReference type="AlphaFoldDB" id="A0A7I7VZA4"/>
<accession>A0A7I7VZA4</accession>
<dbReference type="RefSeq" id="WP_235849539.1">
    <property type="nucleotide sequence ID" value="NZ_AP022605.1"/>
</dbReference>
<protein>
    <submittedName>
        <fullName evidence="3">PE-PPE domain-containing protein</fullName>
    </submittedName>
</protein>
<gene>
    <name evidence="3" type="ORF">MDOR_30370</name>
</gene>
<evidence type="ECO:0000313" key="3">
    <source>
        <dbReference type="EMBL" id="BBZ08868.1"/>
    </source>
</evidence>
<dbReference type="EMBL" id="AP022605">
    <property type="protein sequence ID" value="BBZ08868.1"/>
    <property type="molecule type" value="Genomic_DNA"/>
</dbReference>
<organism evidence="3 4">
    <name type="scientific">Mycolicibacterium doricum</name>
    <dbReference type="NCBI Taxonomy" id="126673"/>
    <lineage>
        <taxon>Bacteria</taxon>
        <taxon>Bacillati</taxon>
        <taxon>Actinomycetota</taxon>
        <taxon>Actinomycetes</taxon>
        <taxon>Mycobacteriales</taxon>
        <taxon>Mycobacteriaceae</taxon>
        <taxon>Mycolicibacterium</taxon>
    </lineage>
</organism>
<feature type="compositionally biased region" description="Basic and acidic residues" evidence="1">
    <location>
        <begin position="422"/>
        <end position="447"/>
    </location>
</feature>
<evidence type="ECO:0000259" key="2">
    <source>
        <dbReference type="Pfam" id="PF08237"/>
    </source>
</evidence>
<reference evidence="3 4" key="1">
    <citation type="journal article" date="2019" name="Emerg. Microbes Infect.">
        <title>Comprehensive subspecies identification of 175 nontuberculous mycobacteria species based on 7547 genomic profiles.</title>
        <authorList>
            <person name="Matsumoto Y."/>
            <person name="Kinjo T."/>
            <person name="Motooka D."/>
            <person name="Nabeya D."/>
            <person name="Jung N."/>
            <person name="Uechi K."/>
            <person name="Horii T."/>
            <person name="Iida T."/>
            <person name="Fujita J."/>
            <person name="Nakamura S."/>
        </authorList>
    </citation>
    <scope>NUCLEOTIDE SEQUENCE [LARGE SCALE GENOMIC DNA]</scope>
    <source>
        <strain evidence="3 4">JCM 12405</strain>
    </source>
</reference>
<evidence type="ECO:0000256" key="1">
    <source>
        <dbReference type="SAM" id="MobiDB-lite"/>
    </source>
</evidence>
<feature type="region of interest" description="Disordered" evidence="1">
    <location>
        <begin position="349"/>
        <end position="455"/>
    </location>
</feature>
<dbReference type="InterPro" id="IPR013228">
    <property type="entry name" value="PE-PPE_C"/>
</dbReference>
<name>A0A7I7VZA4_9MYCO</name>
<dbReference type="Proteomes" id="UP000467201">
    <property type="component" value="Chromosome"/>
</dbReference>
<sequence>MAKHRAEPRRRVDAAPSGRLHRAVLPAALSSVIVASVATAGGVAVVHPEGVASTMYDVAALIIEGSSTNPTGAGIAEFYGGKFATGSREVVQVNFFTGPFGVYDALKNPTDEDDEDNVVMSSGWGAANVSLLLSYLEATGDPVAANAVYVLDNNVARPNGGFGTRYPVFALIGVNPLPTPTSPGAKVIDVGYEYDINGNTPAYVLNPFAMANSLAAYFGNRLDQEAVDLPVDANGNLDLSGADCAGECPKELTDGEEITAVIDGETVVIEQVGDTTYISYRSDGLPLLQPLRTYGGEAGNKVADAIEDPLTDVVNYGYPGNDPLANPDVYQPAALLPTPDETETFLRNLADPDNNARPPAGEAEVDGTRVESGVPQNRVASLPTGLVSPSADDKTANSPKFLRKVGRNVTGATSDSSAEAGPRQRIDDVAKKATDRGSQRAENKDGDPPTNKSTD</sequence>
<proteinExistence type="predicted"/>
<dbReference type="Pfam" id="PF08237">
    <property type="entry name" value="PE-PPE"/>
    <property type="match status" value="1"/>
</dbReference>
<dbReference type="KEGG" id="mdr:MDOR_30370"/>